<feature type="compositionally biased region" description="Polar residues" evidence="9">
    <location>
        <begin position="10"/>
        <end position="33"/>
    </location>
</feature>
<dbReference type="InterPro" id="IPR056884">
    <property type="entry name" value="NPHP3-like_N"/>
</dbReference>
<evidence type="ECO:0000256" key="7">
    <source>
        <dbReference type="PROSITE-ProRule" id="PRU00175"/>
    </source>
</evidence>
<dbReference type="PANTHER" id="PTHR24123">
    <property type="entry name" value="ANKYRIN REPEAT-CONTAINING"/>
    <property type="match status" value="1"/>
</dbReference>
<keyword evidence="3 7" id="KW-0863">Zinc-finger</keyword>
<dbReference type="InterPro" id="IPR019734">
    <property type="entry name" value="TPR_rpt"/>
</dbReference>
<dbReference type="InterPro" id="IPR051165">
    <property type="entry name" value="Multifunctional_ANK_Repeat"/>
</dbReference>
<feature type="compositionally biased region" description="Polar residues" evidence="9">
    <location>
        <begin position="365"/>
        <end position="386"/>
    </location>
</feature>
<keyword evidence="12" id="KW-1185">Reference proteome</keyword>
<dbReference type="Proteomes" id="UP000594454">
    <property type="component" value="Chromosome 2"/>
</dbReference>
<reference evidence="11 12" key="1">
    <citation type="submission" date="2020-11" db="EMBL/GenBank/DDBJ databases">
        <authorList>
            <person name="Wallbank WR R."/>
            <person name="Pardo Diaz C."/>
            <person name="Kozak K."/>
            <person name="Martin S."/>
            <person name="Jiggins C."/>
            <person name="Moest M."/>
            <person name="Warren A I."/>
            <person name="Generalovic N T."/>
            <person name="Byers J.R.P. K."/>
            <person name="Montejo-Kovacevich G."/>
            <person name="Yen C E."/>
        </authorList>
    </citation>
    <scope>NUCLEOTIDE SEQUENCE [LARGE SCALE GENOMIC DNA]</scope>
</reference>
<dbReference type="PROSITE" id="PS50089">
    <property type="entry name" value="ZF_RING_2"/>
    <property type="match status" value="1"/>
</dbReference>
<evidence type="ECO:0000256" key="2">
    <source>
        <dbReference type="ARBA" id="ARBA00022737"/>
    </source>
</evidence>
<dbReference type="InterPro" id="IPR011990">
    <property type="entry name" value="TPR-like_helical_dom_sf"/>
</dbReference>
<dbReference type="OMA" id="SGDHPHQ"/>
<keyword evidence="3 7" id="KW-0479">Metal-binding</keyword>
<evidence type="ECO:0000256" key="9">
    <source>
        <dbReference type="SAM" id="MobiDB-lite"/>
    </source>
</evidence>
<gene>
    <name evidence="11" type="ORF">HERILL_LOCUS4680</name>
</gene>
<evidence type="ECO:0000313" key="12">
    <source>
        <dbReference type="Proteomes" id="UP000594454"/>
    </source>
</evidence>
<feature type="repeat" description="ANK" evidence="6">
    <location>
        <begin position="1248"/>
        <end position="1280"/>
    </location>
</feature>
<dbReference type="SUPFAM" id="SSF52540">
    <property type="entry name" value="P-loop containing nucleoside triphosphate hydrolases"/>
    <property type="match status" value="1"/>
</dbReference>
<accession>A0A7R8UJA6</accession>
<evidence type="ECO:0000256" key="8">
    <source>
        <dbReference type="SAM" id="Coils"/>
    </source>
</evidence>
<dbReference type="SMART" id="SM00248">
    <property type="entry name" value="ANK"/>
    <property type="match status" value="10"/>
</dbReference>
<dbReference type="Pfam" id="PF12796">
    <property type="entry name" value="Ank_2"/>
    <property type="match status" value="3"/>
</dbReference>
<proteinExistence type="predicted"/>
<dbReference type="GO" id="GO:0008270">
    <property type="term" value="F:zinc ion binding"/>
    <property type="evidence" value="ECO:0007669"/>
    <property type="project" value="UniProtKB-KW"/>
</dbReference>
<dbReference type="SUPFAM" id="SSF48452">
    <property type="entry name" value="TPR-like"/>
    <property type="match status" value="1"/>
</dbReference>
<dbReference type="Gene3D" id="1.25.40.10">
    <property type="entry name" value="Tetratricopeptide repeat domain"/>
    <property type="match status" value="1"/>
</dbReference>
<dbReference type="OrthoDB" id="5958958at2759"/>
<keyword evidence="5 6" id="KW-0040">ANK repeat</keyword>
<dbReference type="InterPro" id="IPR058056">
    <property type="entry name" value="WH_TANC1/2"/>
</dbReference>
<feature type="coiled-coil region" evidence="8">
    <location>
        <begin position="1515"/>
        <end position="1576"/>
    </location>
</feature>
<dbReference type="Pfam" id="PF13637">
    <property type="entry name" value="Ank_4"/>
    <property type="match status" value="1"/>
</dbReference>
<feature type="repeat" description="ANK" evidence="6">
    <location>
        <begin position="1381"/>
        <end position="1413"/>
    </location>
</feature>
<evidence type="ECO:0000256" key="4">
    <source>
        <dbReference type="ARBA" id="ARBA00022833"/>
    </source>
</evidence>
<feature type="region of interest" description="Disordered" evidence="9">
    <location>
        <begin position="362"/>
        <end position="417"/>
    </location>
</feature>
<dbReference type="InterPro" id="IPR001841">
    <property type="entry name" value="Znf_RING"/>
</dbReference>
<feature type="region of interest" description="Disordered" evidence="9">
    <location>
        <begin position="1"/>
        <end position="33"/>
    </location>
</feature>
<protein>
    <recommendedName>
        <fullName evidence="10">RING-type domain-containing protein</fullName>
    </recommendedName>
</protein>
<keyword evidence="1" id="KW-0597">Phosphoprotein</keyword>
<dbReference type="InterPro" id="IPR027417">
    <property type="entry name" value="P-loop_NTPase"/>
</dbReference>
<feature type="repeat" description="ANK" evidence="6">
    <location>
        <begin position="1281"/>
        <end position="1313"/>
    </location>
</feature>
<dbReference type="InParanoid" id="A0A7R8UJA6"/>
<dbReference type="SMART" id="SM00028">
    <property type="entry name" value="TPR"/>
    <property type="match status" value="2"/>
</dbReference>
<evidence type="ECO:0000259" key="10">
    <source>
        <dbReference type="PROSITE" id="PS50089"/>
    </source>
</evidence>
<name>A0A7R8UJA6_HERIL</name>
<dbReference type="Gene3D" id="1.25.40.20">
    <property type="entry name" value="Ankyrin repeat-containing domain"/>
    <property type="match status" value="3"/>
</dbReference>
<sequence>MNHHNIDQLLLTSTTSPDASNLNDSGPSSLNSVSCLEQSVSPIFDIATNSEYGNGYYGFRTRHLSCIEENESDSFNSLASDFIEEPTDQFSTNEAEKPQWGSEDFNYVESMNDSCNSGLYQSFKNNVDNQNPLGLEYATAVLEVKSGSCSPYREFANGLMCKYPDVMTNSCYGALNQSFKSDATRLPKAEPIYAVIDKEIQQKNQMKKIMESSCSSTQANGTAGNSDELRTSIREDTGRSVYADCTEIDISQHYEIPQAVTSTCPSCHLQFDKDKRRKLIDSCGHERCYSCMFESGKCPFCITNGHSTIEPIINPPDSKADMFRSHESSRLYESVRYSSPEQQKNEFTKIGTEASLQAMPIADNEQPTDPNSSPKRTSQHSTPSTTPRKKNFTAKGLRRTFGGHRRTSSQGSVEVPTSLSDCSVMDSSFHSDSVITKPNKHAAHHYNTGKSNGIHFSRAAYAGHLSSFVFGKIKSLWNAQSNNAGLNQLADVKVETKDENLLSKSETTKATPNVENSKNTSNCDKTSKKPNQKISQRFSTNLRTIKDWSARKIPKPLLQDSTNEKEDSIQESTYNSMKSALQYLALKPLFFEVPLQEPDPPFVGRQWIIRDMSNILTTDMPGVLITGKSGSGKTSLILQLVDYSCFGRKKGSQQAESGGIYCQINVSHDRIKSLASQVVAYHFCQMENRSTCLVPDFVHSLAAQLCQAPQLVAYREYLLNEADLQNILSISECVANPEQVMLKGILEPLAFLKTSGKINVKQCLLLIDALCEAESHQPDYGFTISSFLIKMVSHFPPWFKVVATIRSQVLDAVKGLPYMRLSLDNWESNENVQKDINEYILQRIKHSLGADNGLPLGQDTFSNEAFFEQLTYTAKGSFLHAKLTLDLVEKGQLIIRSPNLKALPTSLSQLFLLNFNSRFPTNSSYEKVSPILSVCLAALSPLTLSEIYYSIVALNVHDPLDWNEFMQRFRLLEDLLVKRIDNTYMFFHPSFREWLKCRANEEPTKFLVDFRKGHYAIAFRLSRLQAPLDTEQTLELAYHIIKARVYRCLQPAQHTLRDIQAYWVASVSNSVSNAFSALRNVYNPDIKVCKLLLLAGANPNIPTDFLKRSPILCIAAYEGMTSLVSVLLEFGADVEKQNTEGHTPLILASMRGHTDIARLLVAGNSSLGKCDNNKQCALVHAAKCGQSNVLHYLLKCDWKSETTKKGHSTFQEAVTQSLLEVATQKSLDIIEELLDASEICIDACDPLTGDTALMKAAKLGHSETVSLLLFKGAEIDKRNKEYQSAIILAARAGHSNVVEILLERQSNVNQFEVDTRKTPLIIAAEEGHLNVVKNLIENGAQVEHKDINGLTALSWACLQGRYHVAKYLLEKGAQVETNDDFKRTPLDFASYQGSLRLIQLLLNNGAVVERMDKNGVSPLDRAVACRNIPVLQIFLKSGALLRPTTWTLAEEAPEMFLLFLNNVVRDGNSLLKRHLLPEASQKFRLALNKISTIEHSSTSNPEVITQLLYNLLLSLARCQRKMNDVQDAIKLATRAIGLIPVKYEGYYVRARIYFVLGDYEAAFKDINAALEKAENVSLYIKDILERTKSDIENRLRARHSIIKETTDL</sequence>
<dbReference type="InterPro" id="IPR036770">
    <property type="entry name" value="Ankyrin_rpt-contain_sf"/>
</dbReference>
<feature type="repeat" description="ANK" evidence="6">
    <location>
        <begin position="1140"/>
        <end position="1172"/>
    </location>
</feature>
<feature type="repeat" description="ANK" evidence="6">
    <location>
        <begin position="1107"/>
        <end position="1139"/>
    </location>
</feature>
<feature type="compositionally biased region" description="Polar residues" evidence="9">
    <location>
        <begin position="408"/>
        <end position="417"/>
    </location>
</feature>
<feature type="compositionally biased region" description="Basic residues" evidence="9">
    <location>
        <begin position="387"/>
        <end position="407"/>
    </location>
</feature>
<organism evidence="11 12">
    <name type="scientific">Hermetia illucens</name>
    <name type="common">Black soldier fly</name>
    <dbReference type="NCBI Taxonomy" id="343691"/>
    <lineage>
        <taxon>Eukaryota</taxon>
        <taxon>Metazoa</taxon>
        <taxon>Ecdysozoa</taxon>
        <taxon>Arthropoda</taxon>
        <taxon>Hexapoda</taxon>
        <taxon>Insecta</taxon>
        <taxon>Pterygota</taxon>
        <taxon>Neoptera</taxon>
        <taxon>Endopterygota</taxon>
        <taxon>Diptera</taxon>
        <taxon>Brachycera</taxon>
        <taxon>Stratiomyomorpha</taxon>
        <taxon>Stratiomyidae</taxon>
        <taxon>Hermetiinae</taxon>
        <taxon>Hermetia</taxon>
    </lineage>
</organism>
<keyword evidence="4" id="KW-0862">Zinc</keyword>
<feature type="domain" description="RING-type" evidence="10">
    <location>
        <begin position="264"/>
        <end position="301"/>
    </location>
</feature>
<keyword evidence="8" id="KW-0175">Coiled coil</keyword>
<feature type="repeat" description="ANK" evidence="6">
    <location>
        <begin position="1315"/>
        <end position="1347"/>
    </location>
</feature>
<keyword evidence="2" id="KW-0677">Repeat</keyword>
<feature type="repeat" description="ANK" evidence="6">
    <location>
        <begin position="1348"/>
        <end position="1380"/>
    </location>
</feature>
<dbReference type="PROSITE" id="PS50088">
    <property type="entry name" value="ANK_REPEAT"/>
    <property type="match status" value="7"/>
</dbReference>
<dbReference type="PROSITE" id="PS50297">
    <property type="entry name" value="ANK_REP_REGION"/>
    <property type="match status" value="5"/>
</dbReference>
<dbReference type="InterPro" id="IPR058018">
    <property type="entry name" value="AAA_lid_TANC1/2"/>
</dbReference>
<evidence type="ECO:0000256" key="3">
    <source>
        <dbReference type="ARBA" id="ARBA00022771"/>
    </source>
</evidence>
<dbReference type="Pfam" id="PF25520">
    <property type="entry name" value="AAA_lid_TANC1"/>
    <property type="match status" value="1"/>
</dbReference>
<dbReference type="InterPro" id="IPR002110">
    <property type="entry name" value="Ankyrin_rpt"/>
</dbReference>
<evidence type="ECO:0000313" key="11">
    <source>
        <dbReference type="EMBL" id="CAD7081582.1"/>
    </source>
</evidence>
<dbReference type="FunCoup" id="A0A7R8UJA6">
    <property type="interactions" value="307"/>
</dbReference>
<feature type="compositionally biased region" description="Polar residues" evidence="9">
    <location>
        <begin position="505"/>
        <end position="524"/>
    </location>
</feature>
<evidence type="ECO:0000256" key="5">
    <source>
        <dbReference type="ARBA" id="ARBA00023043"/>
    </source>
</evidence>
<evidence type="ECO:0000256" key="1">
    <source>
        <dbReference type="ARBA" id="ARBA00022553"/>
    </source>
</evidence>
<dbReference type="EMBL" id="LR899010">
    <property type="protein sequence ID" value="CAD7081582.1"/>
    <property type="molecule type" value="Genomic_DNA"/>
</dbReference>
<feature type="region of interest" description="Disordered" evidence="9">
    <location>
        <begin position="505"/>
        <end position="536"/>
    </location>
</feature>
<evidence type="ECO:0000256" key="6">
    <source>
        <dbReference type="PROSITE-ProRule" id="PRU00023"/>
    </source>
</evidence>
<dbReference type="SUPFAM" id="SSF48403">
    <property type="entry name" value="Ankyrin repeat"/>
    <property type="match status" value="1"/>
</dbReference>
<dbReference type="Pfam" id="PF24883">
    <property type="entry name" value="NPHP3_N"/>
    <property type="match status" value="1"/>
</dbReference>
<dbReference type="PANTHER" id="PTHR24123:SF33">
    <property type="entry name" value="PROTEIN HOS4"/>
    <property type="match status" value="1"/>
</dbReference>
<dbReference type="Pfam" id="PF25521">
    <property type="entry name" value="WHD_TANC1"/>
    <property type="match status" value="1"/>
</dbReference>